<evidence type="ECO:0000313" key="3">
    <source>
        <dbReference type="Proteomes" id="UP000689195"/>
    </source>
</evidence>
<organism evidence="2 3">
    <name type="scientific">Paramecium pentaurelia</name>
    <dbReference type="NCBI Taxonomy" id="43138"/>
    <lineage>
        <taxon>Eukaryota</taxon>
        <taxon>Sar</taxon>
        <taxon>Alveolata</taxon>
        <taxon>Ciliophora</taxon>
        <taxon>Intramacronucleata</taxon>
        <taxon>Oligohymenophorea</taxon>
        <taxon>Peniculida</taxon>
        <taxon>Parameciidae</taxon>
        <taxon>Paramecium</taxon>
    </lineage>
</organism>
<evidence type="ECO:0000313" key="2">
    <source>
        <dbReference type="EMBL" id="CAD8185301.1"/>
    </source>
</evidence>
<dbReference type="OrthoDB" id="308653at2759"/>
<proteinExistence type="predicted"/>
<sequence length="257" mass="30920">MENLIRESKNQEKVFDTIRQQRLKMIKHTFILILIIESVVIITQIFMLTYYQMYTPNKNEYYRLWISFYYSCQGNNCFQNKYQINQIRYICSNLSYQEKYHDTYCYNTSTMNIIRYVLSSILIFIILLMFFDIYRIIKIKNSLNNRILSQDLVYQAEKFQIVITLLLALYYGIILIFIFVVDGEYGSALGLSFYVGSVGTGIYMIIIIYSRYVRGRFSRTTYFEKLLNQQLNDSELQQNYEFKTIEEKEESFYSAQE</sequence>
<dbReference type="EMBL" id="CAJJDO010000085">
    <property type="protein sequence ID" value="CAD8185301.1"/>
    <property type="molecule type" value="Genomic_DNA"/>
</dbReference>
<evidence type="ECO:0008006" key="4">
    <source>
        <dbReference type="Google" id="ProtNLM"/>
    </source>
</evidence>
<gene>
    <name evidence="2" type="ORF">PPENT_87.1.T0850016</name>
</gene>
<evidence type="ECO:0000256" key="1">
    <source>
        <dbReference type="SAM" id="Phobius"/>
    </source>
</evidence>
<feature type="transmembrane region" description="Helical" evidence="1">
    <location>
        <begin position="113"/>
        <end position="137"/>
    </location>
</feature>
<dbReference type="Proteomes" id="UP000689195">
    <property type="component" value="Unassembled WGS sequence"/>
</dbReference>
<protein>
    <recommendedName>
        <fullName evidence="4">Transmembrane protein</fullName>
    </recommendedName>
</protein>
<feature type="transmembrane region" description="Helical" evidence="1">
    <location>
        <begin position="187"/>
        <end position="209"/>
    </location>
</feature>
<feature type="transmembrane region" description="Helical" evidence="1">
    <location>
        <begin position="158"/>
        <end position="181"/>
    </location>
</feature>
<keyword evidence="1" id="KW-0812">Transmembrane</keyword>
<comment type="caution">
    <text evidence="2">The sequence shown here is derived from an EMBL/GenBank/DDBJ whole genome shotgun (WGS) entry which is preliminary data.</text>
</comment>
<keyword evidence="3" id="KW-1185">Reference proteome</keyword>
<reference evidence="2" key="1">
    <citation type="submission" date="2021-01" db="EMBL/GenBank/DDBJ databases">
        <authorList>
            <consortium name="Genoscope - CEA"/>
            <person name="William W."/>
        </authorList>
    </citation>
    <scope>NUCLEOTIDE SEQUENCE</scope>
</reference>
<accession>A0A8S1W7G5</accession>
<dbReference type="AlphaFoldDB" id="A0A8S1W7G5"/>
<name>A0A8S1W7G5_9CILI</name>
<keyword evidence="1" id="KW-1133">Transmembrane helix</keyword>
<feature type="transmembrane region" description="Helical" evidence="1">
    <location>
        <begin position="29"/>
        <end position="51"/>
    </location>
</feature>
<keyword evidence="1" id="KW-0472">Membrane</keyword>